<reference evidence="8" key="1">
    <citation type="journal article" date="2019" name="Int. J. Syst. Evol. Microbiol.">
        <title>The Global Catalogue of Microorganisms (GCM) 10K type strain sequencing project: providing services to taxonomists for standard genome sequencing and annotation.</title>
        <authorList>
            <consortium name="The Broad Institute Genomics Platform"/>
            <consortium name="The Broad Institute Genome Sequencing Center for Infectious Disease"/>
            <person name="Wu L."/>
            <person name="Ma J."/>
        </authorList>
    </citation>
    <scope>NUCLEOTIDE SEQUENCE [LARGE SCALE GENOMIC DNA]</scope>
    <source>
        <strain evidence="8">CGMCC 4.7106</strain>
    </source>
</reference>
<dbReference type="Pfam" id="PF02801">
    <property type="entry name" value="Ketoacyl-synt_C"/>
    <property type="match status" value="2"/>
</dbReference>
<comment type="caution">
    <text evidence="7">The sequence shown here is derived from an EMBL/GenBank/DDBJ whole genome shotgun (WGS) entry which is preliminary data.</text>
</comment>
<dbReference type="InterPro" id="IPR057326">
    <property type="entry name" value="KR_dom"/>
</dbReference>
<dbReference type="InterPro" id="IPR006162">
    <property type="entry name" value="Ppantetheine_attach_site"/>
</dbReference>
<dbReference type="InterPro" id="IPR032821">
    <property type="entry name" value="PKS_assoc"/>
</dbReference>
<dbReference type="PROSITE" id="PS00012">
    <property type="entry name" value="PHOSPHOPANTETHEINE"/>
    <property type="match status" value="2"/>
</dbReference>
<dbReference type="InterPro" id="IPR013968">
    <property type="entry name" value="PKS_KR"/>
</dbReference>
<feature type="domain" description="Carrier" evidence="5">
    <location>
        <begin position="1457"/>
        <end position="1532"/>
    </location>
</feature>
<dbReference type="Pfam" id="PF00698">
    <property type="entry name" value="Acyl_transf_1"/>
    <property type="match status" value="2"/>
</dbReference>
<keyword evidence="1" id="KW-0596">Phosphopantetheine</keyword>
<dbReference type="InterPro" id="IPR014031">
    <property type="entry name" value="Ketoacyl_synth_C"/>
</dbReference>
<feature type="domain" description="Ketosynthase family 3 (KS3)" evidence="6">
    <location>
        <begin position="16"/>
        <end position="438"/>
    </location>
</feature>
<proteinExistence type="predicted"/>
<evidence type="ECO:0000256" key="1">
    <source>
        <dbReference type="ARBA" id="ARBA00022450"/>
    </source>
</evidence>
<evidence type="ECO:0000259" key="5">
    <source>
        <dbReference type="PROSITE" id="PS50075"/>
    </source>
</evidence>
<dbReference type="InterPro" id="IPR020806">
    <property type="entry name" value="PKS_PP-bd"/>
</dbReference>
<dbReference type="SMART" id="SM00823">
    <property type="entry name" value="PKS_PP"/>
    <property type="match status" value="2"/>
</dbReference>
<protein>
    <submittedName>
        <fullName evidence="7">SDR family NAD(P)-dependent oxidoreductase</fullName>
    </submittedName>
</protein>
<dbReference type="Proteomes" id="UP001596096">
    <property type="component" value="Unassembled WGS sequence"/>
</dbReference>
<evidence type="ECO:0000256" key="3">
    <source>
        <dbReference type="ARBA" id="ARBA00022679"/>
    </source>
</evidence>
<feature type="region of interest" description="Disordered" evidence="4">
    <location>
        <begin position="2154"/>
        <end position="2187"/>
    </location>
</feature>
<feature type="region of interest" description="Disordered" evidence="4">
    <location>
        <begin position="909"/>
        <end position="937"/>
    </location>
</feature>
<dbReference type="InterPro" id="IPR014030">
    <property type="entry name" value="Ketoacyl_synth_N"/>
</dbReference>
<dbReference type="PROSITE" id="PS52004">
    <property type="entry name" value="KS3_2"/>
    <property type="match status" value="2"/>
</dbReference>
<organism evidence="7 8">
    <name type="scientific">Nonomuraea harbinensis</name>
    <dbReference type="NCBI Taxonomy" id="1286938"/>
    <lineage>
        <taxon>Bacteria</taxon>
        <taxon>Bacillati</taxon>
        <taxon>Actinomycetota</taxon>
        <taxon>Actinomycetes</taxon>
        <taxon>Streptosporangiales</taxon>
        <taxon>Streptosporangiaceae</taxon>
        <taxon>Nonomuraea</taxon>
    </lineage>
</organism>
<dbReference type="SMART" id="SM00822">
    <property type="entry name" value="PKS_KR"/>
    <property type="match status" value="2"/>
</dbReference>
<feature type="compositionally biased region" description="Polar residues" evidence="4">
    <location>
        <begin position="2154"/>
        <end position="2165"/>
    </location>
</feature>
<dbReference type="InterPro" id="IPR020841">
    <property type="entry name" value="PKS_Beta-ketoAc_synthase_dom"/>
</dbReference>
<evidence type="ECO:0000259" key="6">
    <source>
        <dbReference type="PROSITE" id="PS52004"/>
    </source>
</evidence>
<keyword evidence="3" id="KW-0808">Transferase</keyword>
<dbReference type="PROSITE" id="PS50075">
    <property type="entry name" value="CARRIER"/>
    <property type="match status" value="2"/>
</dbReference>
<evidence type="ECO:0000313" key="7">
    <source>
        <dbReference type="EMBL" id="MFC5814170.1"/>
    </source>
</evidence>
<dbReference type="Pfam" id="PF00550">
    <property type="entry name" value="PP-binding"/>
    <property type="match status" value="2"/>
</dbReference>
<dbReference type="PANTHER" id="PTHR43775">
    <property type="entry name" value="FATTY ACID SYNTHASE"/>
    <property type="match status" value="1"/>
</dbReference>
<keyword evidence="8" id="KW-1185">Reference proteome</keyword>
<dbReference type="RefSeq" id="WP_219547794.1">
    <property type="nucleotide sequence ID" value="NZ_JAHKRN010000035.1"/>
</dbReference>
<dbReference type="InterPro" id="IPR014043">
    <property type="entry name" value="Acyl_transferase_dom"/>
</dbReference>
<dbReference type="PANTHER" id="PTHR43775:SF51">
    <property type="entry name" value="INACTIVE PHENOLPHTHIOCEROL SYNTHESIS POLYKETIDE SYNTHASE TYPE I PKS1-RELATED"/>
    <property type="match status" value="1"/>
</dbReference>
<evidence type="ECO:0000256" key="4">
    <source>
        <dbReference type="SAM" id="MobiDB-lite"/>
    </source>
</evidence>
<dbReference type="Pfam" id="PF08659">
    <property type="entry name" value="KR"/>
    <property type="match status" value="2"/>
</dbReference>
<dbReference type="Pfam" id="PF22621">
    <property type="entry name" value="CurL-like_PKS_C"/>
    <property type="match status" value="1"/>
</dbReference>
<feature type="domain" description="Ketosynthase family 3 (KS3)" evidence="6">
    <location>
        <begin position="1558"/>
        <end position="1986"/>
    </location>
</feature>
<gene>
    <name evidence="7" type="ORF">ACFPUY_03690</name>
</gene>
<dbReference type="Pfam" id="PF00109">
    <property type="entry name" value="ketoacyl-synt"/>
    <property type="match status" value="2"/>
</dbReference>
<evidence type="ECO:0000313" key="8">
    <source>
        <dbReference type="Proteomes" id="UP001596096"/>
    </source>
</evidence>
<evidence type="ECO:0000256" key="2">
    <source>
        <dbReference type="ARBA" id="ARBA00022553"/>
    </source>
</evidence>
<dbReference type="EMBL" id="JBHSNW010000002">
    <property type="protein sequence ID" value="MFC5814170.1"/>
    <property type="molecule type" value="Genomic_DNA"/>
</dbReference>
<dbReference type="Pfam" id="PF16197">
    <property type="entry name" value="KAsynt_C_assoc"/>
    <property type="match status" value="1"/>
</dbReference>
<name>A0ABW1BM43_9ACTN</name>
<dbReference type="InterPro" id="IPR009081">
    <property type="entry name" value="PP-bd_ACP"/>
</dbReference>
<sequence length="3170" mass="331472">MRSADVIDDIEAESSGTDIAIVGMSGRFPGASDVAELWSAIRAGASGITRFTDDELRAAGVPDDLLADPAYVKAAPVIEDVELFDAAFFGFSPKEAQILDPQHRLFLEHSHAALEDAGCDPRRFDGSIGVFGGCAHSSYMQNNLLPSGIGAVMGDLALGLANDKDSLTTRVAHTLGLSGPTYGVQSYCSTSLVAVCAAATSLAGFECDLALAGGVAVSVPQRVGYLYQQGGISPPDGECRAFDATGLGAPLGSGVGVVALRRLEDALADGDQIYAVMRGWAVNNDAGRKAGFTAPGVQGQAAVMAEALASADLTAADIDYVEAHGTGTALGDAAELAALQQVFHGQSLLIGSVKTNLGHLDRAAGVTNLIKAALALRNDEIPPTLNLTEPNQQLGAGDARLEVVTRRRAWPRESGHIRRAGVSAFGIGGTNAHVVLEEAPLVPRTEEEPRPEPLVWSARTAAAADEMTERLAAHLAGPLGGTRLADVAHTLQSGRQVFGHRRMLVASSTAEAAEGLRDGAVLGRTESRADRPVAFLIAGTGEQYPGMAAELYRTEPVFRKALDECRTVLRGLMGGTDPLAEMLAPRAEAGGLGALLGRGPAAAATPTAVLQPALFAVEYALATLVQSWGVRPAILAGYSLGEYVAACLAGVLSPESALALVAHRARLIGALPEGSMSAVPLSAAEARERLARAGIAGVDVAAVSGPELTVLAGEPHAMAAVRALLEADAVPCRPLATTHAFHSAMMEPLREPLTAWIAENVTLRAPRVPYVSNVTGTLATAEQVTDPAYWAEHMCAPVQFDAVLATLLREEDEAALLEIGPGQSLGAMARGHRDCARERWPLVVGTLPGAQDPRPATAVLAEAVGRLWLAGVPVDWSGYRQDRPVAKVGLPTYPFQRLRYWVDPPAADRPAAPHAAVPGAATRTAADPASGAASGTASGVLSGAASGVVRGAVSGDGSEPHVRLMAARWTAAPESPPPAVQVARCVLLAGRDEVAGVLARTLDADGLEVVTVTSSDAFAETPDGYAIDPGSAACHAELAGRLAGGAPTVLVDLRLLDREDPSADGRDELPPLARLLDAWGDSGGGARIILATSGGQAVTDGEVPHPAQAAAAALPMVGNQEYLNLDCAAVDLDPAATPAELAAALAAEIRRPSGEVFTAYRDGHRLIRTFTPEIPAQAPEVPAQGGFTVRRGGTYLITGGLGDVGLLVAEHLVRAGAGRLILTSRRGVPEEDGDPRREGVRRLRELGAEVLTPAVDVTDAAAMRAILDGDVRVDGVVHAAADTGQDTFRPLRDLDAEAVERHFAAKVGGALVLERVLDELPADRAPGFCLLFSSTSAVLGGIAFASYAAANAALTAIGRRNHSRRTRWLSAAWDTWSVTLGRVEGGLGAAMAAHSMTAEQALTAFDELLAAARPSLVVAAGGLDDRLPHAMPADFTETGTGSGDRFPRPELPQPYTPPLSAVERDLADLWSEVLGVEPVGTRDNFFDLGGNSLVALQMLALVKKRFGVAVPTVSLFEAPTVATLAAILDERGANKPAARPALRVTEAPPRDAGEPADDRRIAIVGMAGRFPGASDVGQFWRNLREGVESITFFSEEELLAAGADPEQIKDPAYVPARPVLDDISGFDASFFGMSPRMAAINDPQQRAFLEVCWEALEQAGYAAPEHRGRVGVFGGANISTYLLRMTDHLLGGGQQEVSDFEVIMGNDKDALTTTVSYLLDLYGPSVAVQTFCSTSLVAAHLAVRSLRDGECELALAGGVSIRVPDRVGHLFGPGGQESPDGHVRAFDARARGSMFGDGAAAVLLKRLPDAVRDGDHIWAVIRGSAMNNDGALKVGYTAPSVVGQARVIADAMADAGVTGEDISYVEAHGTATELGDPIEVAALTRAFGPTRDKGYCPIGSVKTNVGHLDRAAGASGLIKTSLAAREGVIPPSLHYTSPNPDIDFDDSPFYVNAELSPWRTRDGRPRIAGLNSLGMGGTNVHMVIEEPPRRPDPGPSARRYQVLPVSARNAPAADAAVRRLGEHLAAEPGARLADVAYTLQAGRKTFEHRRALVAADGAAAAAVLTGSRREGLLGRVETVQGRRTGFLLAGVGEQYPGLAGDLYRHEPAFRAALDECLALLENHLGDAGLADLLTGDREAGADLATLLGRAPTGGASSNGALTNRSPAGGEGSNGALPGRASAGGEGRNAALQRTEVVQPALFAVEYALARTLMSWGLQPAVMLGYSLGEYVAACLSGVLSLPDAIALVAHRARLISGLPPGAMLAVSLPADAVRRRFRLEERGLDVAAVNGPGTVVVAGPVEAVESLAADLRGAGIACRPLETAHAFHSRMLEPLSDELTQWIKAEVTLNPPALPYVSNVTGALADAELVCDPGYWARHMCATVRFQDGIETLLAEPELALVEIGPGQSLGALVRAGGCPAERWPLITHTQPAASDARQGDEALADCLARLWLGGVTVDWDAYHGRVEGADPAGLPGRIPLPTYPFQRQRYWIDPPARREIDRGAAEPEDLFEAITSLPKLPEDEWLYLPVWRQTAPPAPAERTPGSWLVFTRDGLADEVLAALRGAGAAVTPVRPGEAYAATADGHTVRPGHVADMLAVLRDLRAAGRPLERVLHLWNLEPATHEPGVQDTGVRDTDIAYGLHTLVALARAAGESGIGEWSLDVAVSGTQQVLGEEVAHPAGATLLGPSLVIPLEYPGVTTRLIDLPAGPSARDLGGLGAELARPQEDRTVALRHGRRYVPDYARMPAPPLPGGPAADDTGLRRGGVYLITGGLGGIALGLAGHLARDYQAKLVLLARRGLPPRADWPAVLSGERPADEVTRDRVRQVTELVALGAEVEVVTGDAASARDVRRAVEAAAERFGALHGVLHAAGVPAMGLMQFKRPEELDEVLAPKIAGTLALAEALRVGRPDEVELDLLVLFSSITSATGGGPGQVDYCAANAFLDGYACRLAATGRRVVSVGWGEWTWNAWEAGLDGYEEALRDFFRKNRARVGIGFADGWRSLLRALSTGEPRVVVSTQDFPTLVSGSSRFTLEAVTSPAIGGGGERHPRPELVTSYQEPDGATEEAIAAIWGESLRLDQVGVLDNYFELGGNSLLGVAIVAAVRRAFELPELPPHILYEAPTVAALSRTVDALVSGAATAASDGGSQVRAQLRRSGLEASAARRRR</sequence>
<dbReference type="CDD" id="cd08953">
    <property type="entry name" value="KR_2_SDR_x"/>
    <property type="match status" value="1"/>
</dbReference>
<accession>A0ABW1BM43</accession>
<dbReference type="SMART" id="SM00827">
    <property type="entry name" value="PKS_AT"/>
    <property type="match status" value="2"/>
</dbReference>
<dbReference type="CDD" id="cd00833">
    <property type="entry name" value="PKS"/>
    <property type="match status" value="2"/>
</dbReference>
<keyword evidence="2" id="KW-0597">Phosphoprotein</keyword>
<feature type="domain" description="Carrier" evidence="5">
    <location>
        <begin position="3062"/>
        <end position="3138"/>
    </location>
</feature>
<dbReference type="SMART" id="SM00825">
    <property type="entry name" value="PKS_KS"/>
    <property type="match status" value="2"/>
</dbReference>
<dbReference type="InterPro" id="IPR050091">
    <property type="entry name" value="PKS_NRPS_Biosynth_Enz"/>
</dbReference>